<dbReference type="GO" id="GO:0005886">
    <property type="term" value="C:plasma membrane"/>
    <property type="evidence" value="ECO:0007669"/>
    <property type="project" value="UniProtKB-SubCell"/>
</dbReference>
<dbReference type="EMBL" id="LABY01000073">
    <property type="protein sequence ID" value="KMO38432.1"/>
    <property type="molecule type" value="Genomic_DNA"/>
</dbReference>
<organism evidence="8 9">
    <name type="scientific">Methylobacterium variabile</name>
    <dbReference type="NCBI Taxonomy" id="298794"/>
    <lineage>
        <taxon>Bacteria</taxon>
        <taxon>Pseudomonadati</taxon>
        <taxon>Pseudomonadota</taxon>
        <taxon>Alphaproteobacteria</taxon>
        <taxon>Hyphomicrobiales</taxon>
        <taxon>Methylobacteriaceae</taxon>
        <taxon>Methylobacterium</taxon>
    </lineage>
</organism>
<dbReference type="NCBIfam" id="TIGR03954">
    <property type="entry name" value="integ_memb_HG"/>
    <property type="match status" value="1"/>
</dbReference>
<keyword evidence="4 6" id="KW-1133">Transmembrane helix</keyword>
<evidence type="ECO:0000256" key="3">
    <source>
        <dbReference type="ARBA" id="ARBA00022692"/>
    </source>
</evidence>
<evidence type="ECO:0000256" key="4">
    <source>
        <dbReference type="ARBA" id="ARBA00022989"/>
    </source>
</evidence>
<comment type="subcellular location">
    <subcellularLocation>
        <location evidence="1">Cell membrane</location>
        <topology evidence="1">Multi-pass membrane protein</topology>
    </subcellularLocation>
</comment>
<reference evidence="8 9" key="1">
    <citation type="submission" date="2015-03" db="EMBL/GenBank/DDBJ databases">
        <title>Genome sequencing of Methylobacterium variabile DSM 16961.</title>
        <authorList>
            <person name="Chaudhry V."/>
            <person name="Patil P.B."/>
        </authorList>
    </citation>
    <scope>NUCLEOTIDE SEQUENCE [LARGE SCALE GENOMIC DNA]</scope>
    <source>
        <strain evidence="8 9">DSM 16961</strain>
    </source>
</reference>
<dbReference type="InterPro" id="IPR023845">
    <property type="entry name" value="DUF3817_TM"/>
</dbReference>
<feature type="transmembrane region" description="Helical" evidence="6">
    <location>
        <begin position="73"/>
        <end position="91"/>
    </location>
</feature>
<comment type="caution">
    <text evidence="8">The sequence shown here is derived from an EMBL/GenBank/DDBJ whole genome shotgun (WGS) entry which is preliminary data.</text>
</comment>
<evidence type="ECO:0000259" key="7">
    <source>
        <dbReference type="Pfam" id="PF12823"/>
    </source>
</evidence>
<sequence length="104" mass="10893">MRSLRWLRIAAVAEATTLLLLVGAAVPLKHLGDWPTAVRVLGPVHGFAFVTYLWLVLQALGAGLLSRGEAARLALAAFVPVAGFLAAGPIVGRASARLDRGQGR</sequence>
<keyword evidence="9" id="KW-1185">Reference proteome</keyword>
<keyword evidence="2" id="KW-1003">Cell membrane</keyword>
<dbReference type="AlphaFoldDB" id="A0A0J6SXV7"/>
<evidence type="ECO:0000256" key="2">
    <source>
        <dbReference type="ARBA" id="ARBA00022475"/>
    </source>
</evidence>
<feature type="transmembrane region" description="Helical" evidence="6">
    <location>
        <begin position="40"/>
        <end position="61"/>
    </location>
</feature>
<evidence type="ECO:0000313" key="9">
    <source>
        <dbReference type="Proteomes" id="UP000035955"/>
    </source>
</evidence>
<proteinExistence type="predicted"/>
<dbReference type="PATRIC" id="fig|298794.3.peg.7056"/>
<accession>A0A0J6SXV7</accession>
<gene>
    <name evidence="8" type="ORF">VQ02_11810</name>
</gene>
<evidence type="ECO:0000313" key="8">
    <source>
        <dbReference type="EMBL" id="KMO38432.1"/>
    </source>
</evidence>
<keyword evidence="5 6" id="KW-0472">Membrane</keyword>
<evidence type="ECO:0000256" key="1">
    <source>
        <dbReference type="ARBA" id="ARBA00004651"/>
    </source>
</evidence>
<evidence type="ECO:0000256" key="6">
    <source>
        <dbReference type="SAM" id="Phobius"/>
    </source>
</evidence>
<dbReference type="Pfam" id="PF12823">
    <property type="entry name" value="DUF3817"/>
    <property type="match status" value="1"/>
</dbReference>
<keyword evidence="3 6" id="KW-0812">Transmembrane</keyword>
<name>A0A0J6SXV7_9HYPH</name>
<dbReference type="Proteomes" id="UP000035955">
    <property type="component" value="Unassembled WGS sequence"/>
</dbReference>
<protein>
    <submittedName>
        <fullName evidence="8">Membrane protein</fullName>
    </submittedName>
</protein>
<evidence type="ECO:0000256" key="5">
    <source>
        <dbReference type="ARBA" id="ARBA00023136"/>
    </source>
</evidence>
<feature type="domain" description="DUF3817" evidence="7">
    <location>
        <begin position="4"/>
        <end position="86"/>
    </location>
</feature>